<keyword evidence="2" id="KW-1133">Transmembrane helix</keyword>
<reference evidence="4 5" key="1">
    <citation type="submission" date="2024-02" db="EMBL/GenBank/DDBJ databases">
        <title>Bifidobacterium honeyensis sp. nov., isolated from the comb honey.</title>
        <authorList>
            <person name="Liu W."/>
            <person name="Li Y."/>
        </authorList>
    </citation>
    <scope>NUCLEOTIDE SEQUENCE [LARGE SCALE GENOMIC DNA]</scope>
    <source>
        <strain evidence="4 5">IMAU50988</strain>
    </source>
</reference>
<feature type="transmembrane region" description="Helical" evidence="2">
    <location>
        <begin position="38"/>
        <end position="60"/>
    </location>
</feature>
<evidence type="ECO:0000313" key="5">
    <source>
        <dbReference type="Proteomes" id="UP001373159"/>
    </source>
</evidence>
<evidence type="ECO:0000259" key="3">
    <source>
        <dbReference type="Pfam" id="PF18186"/>
    </source>
</evidence>
<protein>
    <submittedName>
        <fullName evidence="4">SLATT domain-containing protein</fullName>
    </submittedName>
</protein>
<evidence type="ECO:0000313" key="4">
    <source>
        <dbReference type="EMBL" id="MEK0306940.1"/>
    </source>
</evidence>
<sequence length="204" mass="23341">MDGEAKYYLLEDCVRNVFGRVMWSHKIQEKQAEIQAHYSLAMTVTNVTLAAATSVGLFSIMFVDRFWLKLASTLASFVSTAIISLSKELDLPDRIKTHRKAAVEYLAVKDQLQNLLMKIHSRTVPLERLEEEFSRLNESVNYINTQAPQTTDRAVRRASRALKVKNDDNITNKEIDNGLPPLLRKGNPDELNGHEKQPQHRQEH</sequence>
<name>A0ABU8ZNX9_9BIFI</name>
<organism evidence="4 5">
    <name type="scientific">Bifidobacterium favimelis</name>
    <dbReference type="NCBI Taxonomy" id="3122979"/>
    <lineage>
        <taxon>Bacteria</taxon>
        <taxon>Bacillati</taxon>
        <taxon>Actinomycetota</taxon>
        <taxon>Actinomycetes</taxon>
        <taxon>Bifidobacteriales</taxon>
        <taxon>Bifidobacteriaceae</taxon>
        <taxon>Bifidobacterium</taxon>
    </lineage>
</organism>
<gene>
    <name evidence="4" type="ORF">V8P97_05630</name>
</gene>
<proteinExistence type="predicted"/>
<keyword evidence="2" id="KW-0812">Transmembrane</keyword>
<dbReference type="InterPro" id="IPR040811">
    <property type="entry name" value="SLATT_4"/>
</dbReference>
<evidence type="ECO:0000256" key="1">
    <source>
        <dbReference type="SAM" id="MobiDB-lite"/>
    </source>
</evidence>
<keyword evidence="2" id="KW-0472">Membrane</keyword>
<dbReference type="Pfam" id="PF18186">
    <property type="entry name" value="SLATT_4"/>
    <property type="match status" value="1"/>
</dbReference>
<feature type="compositionally biased region" description="Basic and acidic residues" evidence="1">
    <location>
        <begin position="186"/>
        <end position="204"/>
    </location>
</feature>
<evidence type="ECO:0000256" key="2">
    <source>
        <dbReference type="SAM" id="Phobius"/>
    </source>
</evidence>
<accession>A0ABU8ZNX9</accession>
<dbReference type="Proteomes" id="UP001373159">
    <property type="component" value="Unassembled WGS sequence"/>
</dbReference>
<feature type="region of interest" description="Disordered" evidence="1">
    <location>
        <begin position="168"/>
        <end position="204"/>
    </location>
</feature>
<dbReference type="NCBIfam" id="NF033632">
    <property type="entry name" value="SLATT_4"/>
    <property type="match status" value="1"/>
</dbReference>
<dbReference type="RefSeq" id="WP_340469510.1">
    <property type="nucleotide sequence ID" value="NZ_JBANBB010000001.1"/>
</dbReference>
<keyword evidence="5" id="KW-1185">Reference proteome</keyword>
<comment type="caution">
    <text evidence="4">The sequence shown here is derived from an EMBL/GenBank/DDBJ whole genome shotgun (WGS) entry which is preliminary data.</text>
</comment>
<feature type="domain" description="SMODS and SLOG-associating 2TM effector" evidence="3">
    <location>
        <begin position="10"/>
        <end position="174"/>
    </location>
</feature>
<dbReference type="EMBL" id="JBANBB010000001">
    <property type="protein sequence ID" value="MEK0306940.1"/>
    <property type="molecule type" value="Genomic_DNA"/>
</dbReference>